<dbReference type="PROSITE" id="PS51186">
    <property type="entry name" value="GNAT"/>
    <property type="match status" value="1"/>
</dbReference>
<dbReference type="EMBL" id="JBHSOD010000001">
    <property type="protein sequence ID" value="MFC5883497.1"/>
    <property type="molecule type" value="Genomic_DNA"/>
</dbReference>
<dbReference type="InterPro" id="IPR000182">
    <property type="entry name" value="GNAT_dom"/>
</dbReference>
<organism evidence="4 5">
    <name type="scientific">Kitasatospora aburaviensis</name>
    <dbReference type="NCBI Taxonomy" id="67265"/>
    <lineage>
        <taxon>Bacteria</taxon>
        <taxon>Bacillati</taxon>
        <taxon>Actinomycetota</taxon>
        <taxon>Actinomycetes</taxon>
        <taxon>Kitasatosporales</taxon>
        <taxon>Streptomycetaceae</taxon>
        <taxon>Kitasatospora</taxon>
    </lineage>
</organism>
<evidence type="ECO:0000256" key="1">
    <source>
        <dbReference type="ARBA" id="ARBA00022679"/>
    </source>
</evidence>
<sequence length="183" mass="19013">MYTVERLTADELEGAAGQLAALLLETVGAGASLGFLSSLDAEGAAGWWRALVPDVAAGRLLLWTARAEADGRIAGTVQLRPAVPANGRHRGEVAKLMVHPADRGQRLAGRLLTTLEAGASERGIRLLVLDTETGSPAERMYEAAGWTRVGTVPDFATDPAGVSHPTTVFFKQLTAASGAPDGA</sequence>
<dbReference type="RefSeq" id="WP_313766298.1">
    <property type="nucleotide sequence ID" value="NZ_BAAAVH010000072.1"/>
</dbReference>
<dbReference type="InterPro" id="IPR016181">
    <property type="entry name" value="Acyl_CoA_acyltransferase"/>
</dbReference>
<evidence type="ECO:0000313" key="4">
    <source>
        <dbReference type="EMBL" id="MFC5883497.1"/>
    </source>
</evidence>
<evidence type="ECO:0000256" key="2">
    <source>
        <dbReference type="ARBA" id="ARBA00023315"/>
    </source>
</evidence>
<comment type="caution">
    <text evidence="4">The sequence shown here is derived from an EMBL/GenBank/DDBJ whole genome shotgun (WGS) entry which is preliminary data.</text>
</comment>
<dbReference type="Pfam" id="PF00583">
    <property type="entry name" value="Acetyltransf_1"/>
    <property type="match status" value="1"/>
</dbReference>
<dbReference type="PANTHER" id="PTHR43877:SF2">
    <property type="entry name" value="AMINOALKYLPHOSPHONATE N-ACETYLTRANSFERASE-RELATED"/>
    <property type="match status" value="1"/>
</dbReference>
<gene>
    <name evidence="4" type="ORF">ACFP0N_00710</name>
</gene>
<evidence type="ECO:0000259" key="3">
    <source>
        <dbReference type="PROSITE" id="PS51186"/>
    </source>
</evidence>
<name>A0ABW1EPG0_9ACTN</name>
<proteinExistence type="predicted"/>
<dbReference type="CDD" id="cd04301">
    <property type="entry name" value="NAT_SF"/>
    <property type="match status" value="1"/>
</dbReference>
<reference evidence="5" key="1">
    <citation type="journal article" date="2019" name="Int. J. Syst. Evol. Microbiol.">
        <title>The Global Catalogue of Microorganisms (GCM) 10K type strain sequencing project: providing services to taxonomists for standard genome sequencing and annotation.</title>
        <authorList>
            <consortium name="The Broad Institute Genomics Platform"/>
            <consortium name="The Broad Institute Genome Sequencing Center for Infectious Disease"/>
            <person name="Wu L."/>
            <person name="Ma J."/>
        </authorList>
    </citation>
    <scope>NUCLEOTIDE SEQUENCE [LARGE SCALE GENOMIC DNA]</scope>
    <source>
        <strain evidence="5">CGMCC 4.1469</strain>
    </source>
</reference>
<dbReference type="InterPro" id="IPR050832">
    <property type="entry name" value="Bact_Acetyltransf"/>
</dbReference>
<dbReference type="Proteomes" id="UP001596067">
    <property type="component" value="Unassembled WGS sequence"/>
</dbReference>
<accession>A0ABW1EPG0</accession>
<protein>
    <submittedName>
        <fullName evidence="4">GNAT family N-acetyltransferase</fullName>
        <ecNumber evidence="4">2.3.-.-</ecNumber>
    </submittedName>
</protein>
<dbReference type="EC" id="2.3.-.-" evidence="4"/>
<dbReference type="Gene3D" id="3.40.630.30">
    <property type="match status" value="1"/>
</dbReference>
<dbReference type="GO" id="GO:0016746">
    <property type="term" value="F:acyltransferase activity"/>
    <property type="evidence" value="ECO:0007669"/>
    <property type="project" value="UniProtKB-KW"/>
</dbReference>
<dbReference type="SUPFAM" id="SSF55729">
    <property type="entry name" value="Acyl-CoA N-acyltransferases (Nat)"/>
    <property type="match status" value="1"/>
</dbReference>
<keyword evidence="2 4" id="KW-0012">Acyltransferase</keyword>
<keyword evidence="5" id="KW-1185">Reference proteome</keyword>
<evidence type="ECO:0000313" key="5">
    <source>
        <dbReference type="Proteomes" id="UP001596067"/>
    </source>
</evidence>
<feature type="domain" description="N-acetyltransferase" evidence="3">
    <location>
        <begin position="2"/>
        <end position="174"/>
    </location>
</feature>
<dbReference type="PANTHER" id="PTHR43877">
    <property type="entry name" value="AMINOALKYLPHOSPHONATE N-ACETYLTRANSFERASE-RELATED-RELATED"/>
    <property type="match status" value="1"/>
</dbReference>
<keyword evidence="1 4" id="KW-0808">Transferase</keyword>